<gene>
    <name evidence="14" type="ORF">GIB67_041982</name>
</gene>
<evidence type="ECO:0000313" key="15">
    <source>
        <dbReference type="Proteomes" id="UP000541444"/>
    </source>
</evidence>
<evidence type="ECO:0000313" key="14">
    <source>
        <dbReference type="EMBL" id="KAF6172659.1"/>
    </source>
</evidence>
<keyword evidence="3 11" id="KW-0349">Heme</keyword>
<dbReference type="PANTHER" id="PTHR24282">
    <property type="entry name" value="CYTOCHROME P450 FAMILY MEMBER"/>
    <property type="match status" value="1"/>
</dbReference>
<protein>
    <recommendedName>
        <fullName evidence="16">Cytochrome P450</fullName>
    </recommendedName>
</protein>
<dbReference type="GO" id="GO:0016020">
    <property type="term" value="C:membrane"/>
    <property type="evidence" value="ECO:0007669"/>
    <property type="project" value="UniProtKB-SubCell"/>
</dbReference>
<dbReference type="GO" id="GO:0016705">
    <property type="term" value="F:oxidoreductase activity, acting on paired donors, with incorporation or reduction of molecular oxygen"/>
    <property type="evidence" value="ECO:0007669"/>
    <property type="project" value="InterPro"/>
</dbReference>
<comment type="cofactor">
    <cofactor evidence="11">
        <name>heme</name>
        <dbReference type="ChEBI" id="CHEBI:30413"/>
    </cofactor>
</comment>
<keyword evidence="10 13" id="KW-0472">Membrane</keyword>
<dbReference type="AlphaFoldDB" id="A0A7J7NZP3"/>
<keyword evidence="8 11" id="KW-0408">Iron</keyword>
<dbReference type="InterPro" id="IPR050665">
    <property type="entry name" value="Cytochrome_P450_Monooxygen"/>
</dbReference>
<reference evidence="14 15" key="1">
    <citation type="journal article" date="2020" name="IScience">
        <title>Genome Sequencing of the Endangered Kingdonia uniflora (Circaeasteraceae, Ranunculales) Reveals Potential Mechanisms of Evolutionary Specialization.</title>
        <authorList>
            <person name="Sun Y."/>
            <person name="Deng T."/>
            <person name="Zhang A."/>
            <person name="Moore M.J."/>
            <person name="Landis J.B."/>
            <person name="Lin N."/>
            <person name="Zhang H."/>
            <person name="Zhang X."/>
            <person name="Huang J."/>
            <person name="Zhang X."/>
            <person name="Sun H."/>
            <person name="Wang H."/>
        </authorList>
    </citation>
    <scope>NUCLEOTIDE SEQUENCE [LARGE SCALE GENOMIC DNA]</scope>
    <source>
        <strain evidence="14">TB1705</strain>
        <tissue evidence="14">Leaf</tissue>
    </source>
</reference>
<dbReference type="InterPro" id="IPR001128">
    <property type="entry name" value="Cyt_P450"/>
</dbReference>
<dbReference type="GO" id="GO:0044550">
    <property type="term" value="P:secondary metabolite biosynthetic process"/>
    <property type="evidence" value="ECO:0007669"/>
    <property type="project" value="UniProtKB-ARBA"/>
</dbReference>
<keyword evidence="9 12" id="KW-0503">Monooxygenase</keyword>
<organism evidence="14 15">
    <name type="scientific">Kingdonia uniflora</name>
    <dbReference type="NCBI Taxonomy" id="39325"/>
    <lineage>
        <taxon>Eukaryota</taxon>
        <taxon>Viridiplantae</taxon>
        <taxon>Streptophyta</taxon>
        <taxon>Embryophyta</taxon>
        <taxon>Tracheophyta</taxon>
        <taxon>Spermatophyta</taxon>
        <taxon>Magnoliopsida</taxon>
        <taxon>Ranunculales</taxon>
        <taxon>Circaeasteraceae</taxon>
        <taxon>Kingdonia</taxon>
    </lineage>
</organism>
<keyword evidence="4 13" id="KW-0812">Transmembrane</keyword>
<evidence type="ECO:0000256" key="6">
    <source>
        <dbReference type="ARBA" id="ARBA00022989"/>
    </source>
</evidence>
<evidence type="ECO:0000256" key="13">
    <source>
        <dbReference type="SAM" id="Phobius"/>
    </source>
</evidence>
<dbReference type="GO" id="GO:0020037">
    <property type="term" value="F:heme binding"/>
    <property type="evidence" value="ECO:0007669"/>
    <property type="project" value="InterPro"/>
</dbReference>
<dbReference type="InterPro" id="IPR017972">
    <property type="entry name" value="Cyt_P450_CS"/>
</dbReference>
<evidence type="ECO:0000256" key="1">
    <source>
        <dbReference type="ARBA" id="ARBA00004370"/>
    </source>
</evidence>
<dbReference type="GO" id="GO:0005506">
    <property type="term" value="F:iron ion binding"/>
    <property type="evidence" value="ECO:0007669"/>
    <property type="project" value="InterPro"/>
</dbReference>
<dbReference type="Gene3D" id="1.10.630.10">
    <property type="entry name" value="Cytochrome P450"/>
    <property type="match status" value="1"/>
</dbReference>
<comment type="similarity">
    <text evidence="2 12">Belongs to the cytochrome P450 family.</text>
</comment>
<evidence type="ECO:0000256" key="5">
    <source>
        <dbReference type="ARBA" id="ARBA00022723"/>
    </source>
</evidence>
<evidence type="ECO:0000256" key="2">
    <source>
        <dbReference type="ARBA" id="ARBA00010617"/>
    </source>
</evidence>
<evidence type="ECO:0000256" key="10">
    <source>
        <dbReference type="ARBA" id="ARBA00023136"/>
    </source>
</evidence>
<evidence type="ECO:0000256" key="12">
    <source>
        <dbReference type="RuleBase" id="RU000461"/>
    </source>
</evidence>
<evidence type="ECO:0000256" key="8">
    <source>
        <dbReference type="ARBA" id="ARBA00023004"/>
    </source>
</evidence>
<accession>A0A7J7NZP3</accession>
<evidence type="ECO:0000256" key="3">
    <source>
        <dbReference type="ARBA" id="ARBA00022617"/>
    </source>
</evidence>
<dbReference type="EMBL" id="JACGCM010000412">
    <property type="protein sequence ID" value="KAF6172659.1"/>
    <property type="molecule type" value="Genomic_DNA"/>
</dbReference>
<comment type="caution">
    <text evidence="14">The sequence shown here is derived from an EMBL/GenBank/DDBJ whole genome shotgun (WGS) entry which is preliminary data.</text>
</comment>
<keyword evidence="7 12" id="KW-0560">Oxidoreductase</keyword>
<dbReference type="InterPro" id="IPR036396">
    <property type="entry name" value="Cyt_P450_sf"/>
</dbReference>
<dbReference type="PRINTS" id="PR00463">
    <property type="entry name" value="EP450I"/>
</dbReference>
<dbReference type="PANTHER" id="PTHR24282:SF196">
    <property type="entry name" value="CYTOCHROME P450 714C2"/>
    <property type="match status" value="1"/>
</dbReference>
<dbReference type="GO" id="GO:0004497">
    <property type="term" value="F:monooxygenase activity"/>
    <property type="evidence" value="ECO:0007669"/>
    <property type="project" value="UniProtKB-KW"/>
</dbReference>
<dbReference type="PROSITE" id="PS00086">
    <property type="entry name" value="CYTOCHROME_P450"/>
    <property type="match status" value="1"/>
</dbReference>
<evidence type="ECO:0000256" key="11">
    <source>
        <dbReference type="PIRSR" id="PIRSR602401-1"/>
    </source>
</evidence>
<sequence length="514" mass="58571">MLLLLVSSLGFVCLSSLVLYFYYLLCLKPERQREKLRKQGINGPTPSFLYGNIVDIKRLRSEMVMKKTGRRQMEHTYMADILPHIQKWGENYGTLFAYSMGNMVILHVTDPDLAREICQCKDTEFGRPLYLRKNRGALLGNSIISSAGDLWSHQRKTIAPEFLMGTVKGMVDMMVECSIKMLNAWESKVNNGAAGIADIRVDEELKNLSADIISRTIFGSNYVTGKEVFLKIRAIMDVLAKQTNLLGIPGVRYLPTKTNREAWRLNKEITSTLLELANHRKVKETEESDLLQVLINGSSGINGWIGLHKRTRFIVDNCKAMYFAGHETSSTAATFALLLLAYYPEWQTRVRAEINDICGGKLPDMDMLRKMKTLTMVIQETLRLYPTTPFLNREAFQDMKFKDYVIPKGINIWISIGELHQNCEIWGPDACEFNPERFASGIASACKMPHMYMPFGNGLRTCLGQNFAMVEMKIVLSLIVSKFRFTVSPNYEHNIVWRLVLEPVNGVSLQMERI</sequence>
<keyword evidence="6 13" id="KW-1133">Transmembrane helix</keyword>
<feature type="transmembrane region" description="Helical" evidence="13">
    <location>
        <begin position="6"/>
        <end position="27"/>
    </location>
</feature>
<keyword evidence="5 11" id="KW-0479">Metal-binding</keyword>
<keyword evidence="15" id="KW-1185">Reference proteome</keyword>
<dbReference type="SUPFAM" id="SSF48264">
    <property type="entry name" value="Cytochrome P450"/>
    <property type="match status" value="1"/>
</dbReference>
<proteinExistence type="inferred from homology"/>
<feature type="binding site" description="axial binding residue" evidence="11">
    <location>
        <position position="462"/>
    </location>
    <ligand>
        <name>heme</name>
        <dbReference type="ChEBI" id="CHEBI:30413"/>
    </ligand>
    <ligandPart>
        <name>Fe</name>
        <dbReference type="ChEBI" id="CHEBI:18248"/>
    </ligandPart>
</feature>
<evidence type="ECO:0000256" key="4">
    <source>
        <dbReference type="ARBA" id="ARBA00022692"/>
    </source>
</evidence>
<evidence type="ECO:0000256" key="7">
    <source>
        <dbReference type="ARBA" id="ARBA00023002"/>
    </source>
</evidence>
<name>A0A7J7NZP3_9MAGN</name>
<dbReference type="InterPro" id="IPR002401">
    <property type="entry name" value="Cyt_P450_E_grp-I"/>
</dbReference>
<evidence type="ECO:0000256" key="9">
    <source>
        <dbReference type="ARBA" id="ARBA00023033"/>
    </source>
</evidence>
<dbReference type="Pfam" id="PF00067">
    <property type="entry name" value="p450"/>
    <property type="match status" value="1"/>
</dbReference>
<dbReference type="OrthoDB" id="1470350at2759"/>
<evidence type="ECO:0008006" key="16">
    <source>
        <dbReference type="Google" id="ProtNLM"/>
    </source>
</evidence>
<dbReference type="Proteomes" id="UP000541444">
    <property type="component" value="Unassembled WGS sequence"/>
</dbReference>
<dbReference type="PRINTS" id="PR00385">
    <property type="entry name" value="P450"/>
</dbReference>
<comment type="subcellular location">
    <subcellularLocation>
        <location evidence="1">Membrane</location>
    </subcellularLocation>
</comment>